<keyword evidence="3" id="KW-1185">Reference proteome</keyword>
<dbReference type="InterPro" id="IPR050317">
    <property type="entry name" value="Plant_Fungal_Acyltransferase"/>
</dbReference>
<dbReference type="OrthoDB" id="1862401at2759"/>
<dbReference type="PANTHER" id="PTHR31642">
    <property type="entry name" value="TRICHOTHECENE 3-O-ACETYLTRANSFERASE"/>
    <property type="match status" value="1"/>
</dbReference>
<organism evidence="2 3">
    <name type="scientific">Xylaria multiplex</name>
    <dbReference type="NCBI Taxonomy" id="323545"/>
    <lineage>
        <taxon>Eukaryota</taxon>
        <taxon>Fungi</taxon>
        <taxon>Dikarya</taxon>
        <taxon>Ascomycota</taxon>
        <taxon>Pezizomycotina</taxon>
        <taxon>Sordariomycetes</taxon>
        <taxon>Xylariomycetidae</taxon>
        <taxon>Xylariales</taxon>
        <taxon>Xylariaceae</taxon>
        <taxon>Xylaria</taxon>
    </lineage>
</organism>
<dbReference type="Gene3D" id="3.30.559.10">
    <property type="entry name" value="Chloramphenicol acetyltransferase-like domain"/>
    <property type="match status" value="2"/>
</dbReference>
<dbReference type="Pfam" id="PF02458">
    <property type="entry name" value="Transferase"/>
    <property type="match status" value="1"/>
</dbReference>
<evidence type="ECO:0000256" key="1">
    <source>
        <dbReference type="ARBA" id="ARBA00022679"/>
    </source>
</evidence>
<name>A0A7C8IKT4_9PEZI</name>
<dbReference type="InterPro" id="IPR023213">
    <property type="entry name" value="CAT-like_dom_sf"/>
</dbReference>
<accession>A0A7C8IKT4</accession>
<comment type="caution">
    <text evidence="2">The sequence shown here is derived from an EMBL/GenBank/DDBJ whole genome shotgun (WGS) entry which is preliminary data.</text>
</comment>
<evidence type="ECO:0000313" key="3">
    <source>
        <dbReference type="Proteomes" id="UP000481858"/>
    </source>
</evidence>
<dbReference type="PANTHER" id="PTHR31642:SF310">
    <property type="entry name" value="FATTY ALCOHOL:CAFFEOYL-COA ACYLTRANSFERASE"/>
    <property type="match status" value="1"/>
</dbReference>
<protein>
    <submittedName>
        <fullName evidence="2">Uncharacterized protein</fullName>
    </submittedName>
</protein>
<sequence>MAAPASPSHPFRLSPLEGLMPYAYVRQIYCFPTTNSQAVSALSRGLSGLAQDVPYILSRVVSDKSGPGLGVAISARCYNVDDIFSWHDLSASIDYATLKAGYFAPGGFETCEIIPPDILPPYQTSLAVFHARVSLVNGGLILCVAVHHVVSDITGYDALLKIWAAHCRDGSSRTIGFDPSWMIRDPLFSAPRSSSDLLSMPNLLHAIPLGESARSTSPSQAVSIEQKNYQTVIFYFPQQHLRTLKDVVNEFITSHEPGSWVSTNDILSSLLWSAVIEAQEHSYHDTNQEVVAKDGRMSTLSFPVQFRSVLRPPLPREFLGAAFLMTNARVPHKDVCLISKSIVQSKPAPQTQAETDVLASSADIPILAKVALAIRRSIRKIDDAAVRGVIVYLETHLGANLESSIILGPPRYDAGGSWTSVVSWADQFVYEVDWGDAVGHCDAVRLPKMKNKRDPIVLPRVPSLHGYDGGLEVIMSYDVNVMERLIEGPIMRQFAVLRCLS</sequence>
<dbReference type="InParanoid" id="A0A7C8IKT4"/>
<dbReference type="GO" id="GO:0016747">
    <property type="term" value="F:acyltransferase activity, transferring groups other than amino-acyl groups"/>
    <property type="evidence" value="ECO:0007669"/>
    <property type="project" value="TreeGrafter"/>
</dbReference>
<evidence type="ECO:0000313" key="2">
    <source>
        <dbReference type="EMBL" id="KAF2963563.1"/>
    </source>
</evidence>
<dbReference type="Proteomes" id="UP000481858">
    <property type="component" value="Unassembled WGS sequence"/>
</dbReference>
<dbReference type="EMBL" id="WUBL01000196">
    <property type="protein sequence ID" value="KAF2963563.1"/>
    <property type="molecule type" value="Genomic_DNA"/>
</dbReference>
<proteinExistence type="predicted"/>
<keyword evidence="1" id="KW-0808">Transferase</keyword>
<gene>
    <name evidence="2" type="ORF">GQX73_g10016</name>
</gene>
<reference evidence="2 3" key="1">
    <citation type="submission" date="2019-12" db="EMBL/GenBank/DDBJ databases">
        <title>Draft genome sequence of the ascomycete Xylaria multiplex DSM 110363.</title>
        <authorList>
            <person name="Buettner E."/>
            <person name="Kellner H."/>
        </authorList>
    </citation>
    <scope>NUCLEOTIDE SEQUENCE [LARGE SCALE GENOMIC DNA]</scope>
    <source>
        <strain evidence="2 3">DSM 110363</strain>
    </source>
</reference>
<dbReference type="AlphaFoldDB" id="A0A7C8IKT4"/>